<dbReference type="EMBL" id="JAGGMR010000001">
    <property type="protein sequence ID" value="MBP2192474.1"/>
    <property type="molecule type" value="Genomic_DNA"/>
</dbReference>
<organism evidence="1 2">
    <name type="scientific">Nocardia goodfellowii</name>
    <dbReference type="NCBI Taxonomy" id="882446"/>
    <lineage>
        <taxon>Bacteria</taxon>
        <taxon>Bacillati</taxon>
        <taxon>Actinomycetota</taxon>
        <taxon>Actinomycetes</taxon>
        <taxon>Mycobacteriales</taxon>
        <taxon>Nocardiaceae</taxon>
        <taxon>Nocardia</taxon>
    </lineage>
</organism>
<keyword evidence="2" id="KW-1185">Reference proteome</keyword>
<reference evidence="1 2" key="1">
    <citation type="submission" date="2021-03" db="EMBL/GenBank/DDBJ databases">
        <title>Sequencing the genomes of 1000 actinobacteria strains.</title>
        <authorList>
            <person name="Klenk H.-P."/>
        </authorList>
    </citation>
    <scope>NUCLEOTIDE SEQUENCE [LARGE SCALE GENOMIC DNA]</scope>
    <source>
        <strain evidence="1 2">DSM 45516</strain>
    </source>
</reference>
<evidence type="ECO:0000313" key="2">
    <source>
        <dbReference type="Proteomes" id="UP001519325"/>
    </source>
</evidence>
<evidence type="ECO:0000313" key="1">
    <source>
        <dbReference type="EMBL" id="MBP2192474.1"/>
    </source>
</evidence>
<sequence>MIHSGNGPHGESTIVGPVIGRQVPEVAPAKRFSRQAGTVVGVVDQSGLVGDDDELGAIAGV</sequence>
<proteinExistence type="predicted"/>
<protein>
    <submittedName>
        <fullName evidence="1">Uncharacterized protein</fullName>
    </submittedName>
</protein>
<name>A0ABS4QN68_9NOCA</name>
<gene>
    <name evidence="1" type="ORF">BJ987_005375</name>
</gene>
<comment type="caution">
    <text evidence="1">The sequence shown here is derived from an EMBL/GenBank/DDBJ whole genome shotgun (WGS) entry which is preliminary data.</text>
</comment>
<dbReference type="Proteomes" id="UP001519325">
    <property type="component" value="Unassembled WGS sequence"/>
</dbReference>
<accession>A0ABS4QN68</accession>